<evidence type="ECO:0000313" key="1">
    <source>
        <dbReference type="EMBL" id="MFB9947974.1"/>
    </source>
</evidence>
<keyword evidence="2" id="KW-1185">Reference proteome</keyword>
<sequence>MSKCQMFSFVENLSEVVPGGLYMGSVVGETMSVGAVNFRLPNGPSVPAKAHTHGEEASLQLRGGCTVNLGWSVTEPDASVEMEEGTVMIMPAEQAHSGVNRFDGEGSCLRLNVVTPPRAEYGAKGSAKVFYPVDNKENADA</sequence>
<dbReference type="Proteomes" id="UP001589692">
    <property type="component" value="Unassembled WGS sequence"/>
</dbReference>
<reference evidence="1 2" key="1">
    <citation type="submission" date="2024-09" db="EMBL/GenBank/DDBJ databases">
        <authorList>
            <person name="Sun Q."/>
            <person name="Mori K."/>
        </authorList>
    </citation>
    <scope>NUCLEOTIDE SEQUENCE [LARGE SCALE GENOMIC DNA]</scope>
    <source>
        <strain evidence="1 2">TBRC 4938</strain>
    </source>
</reference>
<gene>
    <name evidence="1" type="ORF">ACFFP0_03890</name>
</gene>
<protein>
    <submittedName>
        <fullName evidence="1">Cupin domain-containing protein</fullName>
    </submittedName>
</protein>
<name>A0ABV6ABH2_9HYPH</name>
<accession>A0ABV6ABH2</accession>
<organism evidence="1 2">
    <name type="scientific">Rhizobium puerariae</name>
    <dbReference type="NCBI Taxonomy" id="1585791"/>
    <lineage>
        <taxon>Bacteria</taxon>
        <taxon>Pseudomonadati</taxon>
        <taxon>Pseudomonadota</taxon>
        <taxon>Alphaproteobacteria</taxon>
        <taxon>Hyphomicrobiales</taxon>
        <taxon>Rhizobiaceae</taxon>
        <taxon>Rhizobium/Agrobacterium group</taxon>
        <taxon>Rhizobium</taxon>
    </lineage>
</organism>
<dbReference type="InterPro" id="IPR011051">
    <property type="entry name" value="RmlC_Cupin_sf"/>
</dbReference>
<dbReference type="RefSeq" id="WP_377256507.1">
    <property type="nucleotide sequence ID" value="NZ_JBHMAA010000006.1"/>
</dbReference>
<dbReference type="SUPFAM" id="SSF51182">
    <property type="entry name" value="RmlC-like cupins"/>
    <property type="match status" value="1"/>
</dbReference>
<comment type="caution">
    <text evidence="1">The sequence shown here is derived from an EMBL/GenBank/DDBJ whole genome shotgun (WGS) entry which is preliminary data.</text>
</comment>
<proteinExistence type="predicted"/>
<dbReference type="InterPro" id="IPR014710">
    <property type="entry name" value="RmlC-like_jellyroll"/>
</dbReference>
<dbReference type="CDD" id="cd02208">
    <property type="entry name" value="cupin_RmlC-like"/>
    <property type="match status" value="1"/>
</dbReference>
<evidence type="ECO:0000313" key="2">
    <source>
        <dbReference type="Proteomes" id="UP001589692"/>
    </source>
</evidence>
<dbReference type="Gene3D" id="2.60.120.10">
    <property type="entry name" value="Jelly Rolls"/>
    <property type="match status" value="1"/>
</dbReference>
<dbReference type="EMBL" id="JBHMAA010000006">
    <property type="protein sequence ID" value="MFB9947974.1"/>
    <property type="molecule type" value="Genomic_DNA"/>
</dbReference>